<dbReference type="AlphaFoldDB" id="A0A1D6I0J2"/>
<evidence type="ECO:0000256" key="2">
    <source>
        <dbReference type="ARBA" id="ARBA00023163"/>
    </source>
</evidence>
<dbReference type="EMBL" id="CM007650">
    <property type="protein sequence ID" value="ONM53796.1"/>
    <property type="molecule type" value="Genomic_DNA"/>
</dbReference>
<dbReference type="Pfam" id="PF03514">
    <property type="entry name" value="GRAS"/>
    <property type="match status" value="1"/>
</dbReference>
<dbReference type="InterPro" id="IPR005202">
    <property type="entry name" value="TF_GRAS"/>
</dbReference>
<reference evidence="3" key="1">
    <citation type="submission" date="2015-12" db="EMBL/GenBank/DDBJ databases">
        <title>Update maize B73 reference genome by single molecule sequencing technologies.</title>
        <authorList>
            <consortium name="Maize Genome Sequencing Project"/>
            <person name="Ware D."/>
        </authorList>
    </citation>
    <scope>NUCLEOTIDE SEQUENCE [LARGE SCALE GENOMIC DNA]</scope>
    <source>
        <tissue evidence="3">Seedling</tissue>
    </source>
</reference>
<dbReference type="InParanoid" id="A0A1D6I0J2"/>
<gene>
    <name evidence="3" type="ORF">ZEAMMB73_Zm00001d019838</name>
</gene>
<accession>A0A1D6I0J2</accession>
<organism evidence="3">
    <name type="scientific">Zea mays</name>
    <name type="common">Maize</name>
    <dbReference type="NCBI Taxonomy" id="4577"/>
    <lineage>
        <taxon>Eukaryota</taxon>
        <taxon>Viridiplantae</taxon>
        <taxon>Streptophyta</taxon>
        <taxon>Embryophyta</taxon>
        <taxon>Tracheophyta</taxon>
        <taxon>Spermatophyta</taxon>
        <taxon>Magnoliopsida</taxon>
        <taxon>Liliopsida</taxon>
        <taxon>Poales</taxon>
        <taxon>Poaceae</taxon>
        <taxon>PACMAD clade</taxon>
        <taxon>Panicoideae</taxon>
        <taxon>Andropogonodae</taxon>
        <taxon>Andropogoneae</taxon>
        <taxon>Tripsacinae</taxon>
        <taxon>Zea</taxon>
    </lineage>
</organism>
<protein>
    <submittedName>
        <fullName evidence="3">Uncharacterized protein</fullName>
    </submittedName>
</protein>
<sequence>MYMHSVGNSRMYLGKVSPTVKEQLTYLAKLEAVCAEDLDIDPDEVLVAISHFCFKNLMDESVTIDRPNPIDTVLKNIANMRPEVFIHDILNGSYSGAFFVSRFCEAL</sequence>
<proteinExistence type="predicted"/>
<evidence type="ECO:0000313" key="3">
    <source>
        <dbReference type="EMBL" id="ONM53796.1"/>
    </source>
</evidence>
<keyword evidence="2" id="KW-0804">Transcription</keyword>
<evidence type="ECO:0000256" key="1">
    <source>
        <dbReference type="ARBA" id="ARBA00023015"/>
    </source>
</evidence>
<keyword evidence="1" id="KW-0805">Transcription regulation</keyword>
<name>A0A1D6I0J2_MAIZE</name>